<evidence type="ECO:0000256" key="9">
    <source>
        <dbReference type="ARBA" id="ARBA00023002"/>
    </source>
</evidence>
<dbReference type="PATRIC" id="fig|869279.4.peg.175"/>
<keyword evidence="7 13" id="KW-0658">Purine biosynthesis</keyword>
<feature type="binding site" evidence="13 15">
    <location>
        <begin position="299"/>
        <end position="301"/>
    </location>
    <ligand>
        <name>NAD(+)</name>
        <dbReference type="ChEBI" id="CHEBI:57540"/>
    </ligand>
</feature>
<dbReference type="Proteomes" id="UP000050544">
    <property type="component" value="Unassembled WGS sequence"/>
</dbReference>
<keyword evidence="10 13" id="KW-0520">NAD</keyword>
<dbReference type="CDD" id="cd04601">
    <property type="entry name" value="CBS_pair_IMPDH"/>
    <property type="match status" value="1"/>
</dbReference>
<keyword evidence="9 13" id="KW-0560">Oxidoreductase</keyword>
<evidence type="ECO:0000256" key="14">
    <source>
        <dbReference type="PIRSR" id="PIRSR000130-1"/>
    </source>
</evidence>
<protein>
    <recommendedName>
        <fullName evidence="13 19">Inosine-5'-monophosphate dehydrogenase</fullName>
        <shortName evidence="13">IMP dehydrogenase</shortName>
        <shortName evidence="13">IMPD</shortName>
        <shortName evidence="13">IMPDH</shortName>
        <ecNumber evidence="13 19">1.1.1.205</ecNumber>
    </recommendedName>
</protein>
<dbReference type="CDD" id="cd00381">
    <property type="entry name" value="IMPDH"/>
    <property type="match status" value="1"/>
</dbReference>
<evidence type="ECO:0000256" key="11">
    <source>
        <dbReference type="ARBA" id="ARBA00023122"/>
    </source>
</evidence>
<evidence type="ECO:0000256" key="19">
    <source>
        <dbReference type="RuleBase" id="RU003928"/>
    </source>
</evidence>
<feature type="binding site" description="in other chain" evidence="13 16">
    <location>
        <position position="301"/>
    </location>
    <ligand>
        <name>K(+)</name>
        <dbReference type="ChEBI" id="CHEBI:29103"/>
        <note>ligand shared between two tetrameric partners</note>
    </ligand>
</feature>
<keyword evidence="4 13" id="KW-0479">Metal-binding</keyword>
<dbReference type="GO" id="GO:0000166">
    <property type="term" value="F:nucleotide binding"/>
    <property type="evidence" value="ECO:0007669"/>
    <property type="project" value="UniProtKB-UniRule"/>
</dbReference>
<feature type="binding site" evidence="13">
    <location>
        <position position="474"/>
    </location>
    <ligand>
        <name>K(+)</name>
        <dbReference type="ChEBI" id="CHEBI:29103"/>
        <note>ligand shared between two tetrameric partners</note>
    </ligand>
</feature>
<feature type="binding site" description="in other chain" evidence="13 16">
    <location>
        <position position="306"/>
    </location>
    <ligand>
        <name>K(+)</name>
        <dbReference type="ChEBI" id="CHEBI:29103"/>
        <note>ligand shared between two tetrameric partners</note>
    </ligand>
</feature>
<reference evidence="21 22" key="1">
    <citation type="submission" date="2015-07" db="EMBL/GenBank/DDBJ databases">
        <title>Whole genome sequence of Thermanaerothrix daxensis DSM 23592.</title>
        <authorList>
            <person name="Hemp J."/>
            <person name="Ward L.M."/>
            <person name="Pace L.A."/>
            <person name="Fischer W.W."/>
        </authorList>
    </citation>
    <scope>NUCLEOTIDE SEQUENCE [LARGE SCALE GENOMIC DNA]</scope>
    <source>
        <strain evidence="21 22">GNS-1</strain>
    </source>
</reference>
<comment type="similarity">
    <text evidence="2 13 18">Belongs to the IMPDH/GMPR family.</text>
</comment>
<feature type="binding site" evidence="13">
    <location>
        <position position="475"/>
    </location>
    <ligand>
        <name>K(+)</name>
        <dbReference type="ChEBI" id="CHEBI:29103"/>
        <note>ligand shared between two tetrameric partners</note>
    </ligand>
</feature>
<comment type="cofactor">
    <cofactor evidence="1 13">
        <name>K(+)</name>
        <dbReference type="ChEBI" id="CHEBI:29103"/>
    </cofactor>
</comment>
<dbReference type="SMART" id="SM00116">
    <property type="entry name" value="CBS"/>
    <property type="match status" value="2"/>
</dbReference>
<feature type="binding site" evidence="13">
    <location>
        <position position="419"/>
    </location>
    <ligand>
        <name>IMP</name>
        <dbReference type="ChEBI" id="CHEBI:58053"/>
    </ligand>
</feature>
<evidence type="ECO:0000259" key="20">
    <source>
        <dbReference type="PROSITE" id="PS51371"/>
    </source>
</evidence>
<dbReference type="AlphaFoldDB" id="A0A0N8GQJ0"/>
<dbReference type="InterPro" id="IPR013785">
    <property type="entry name" value="Aldolase_TIM"/>
</dbReference>
<dbReference type="PIRSF" id="PIRSF000130">
    <property type="entry name" value="IMPDH"/>
    <property type="match status" value="1"/>
</dbReference>
<comment type="pathway">
    <text evidence="13 19">Purine metabolism; XMP biosynthesis via de novo pathway; XMP from IMP: step 1/1.</text>
</comment>
<evidence type="ECO:0000256" key="17">
    <source>
        <dbReference type="PROSITE-ProRule" id="PRU00703"/>
    </source>
</evidence>
<evidence type="ECO:0000256" key="16">
    <source>
        <dbReference type="PIRSR" id="PIRSR000130-4"/>
    </source>
</evidence>
<comment type="subunit">
    <text evidence="3 13">Homotetramer.</text>
</comment>
<evidence type="ECO:0000256" key="2">
    <source>
        <dbReference type="ARBA" id="ARBA00005502"/>
    </source>
</evidence>
<dbReference type="InterPro" id="IPR015875">
    <property type="entry name" value="IMP_DH/GMP_Rdtase_CS"/>
</dbReference>
<evidence type="ECO:0000313" key="22">
    <source>
        <dbReference type="Proteomes" id="UP000050544"/>
    </source>
</evidence>
<dbReference type="SUPFAM" id="SSF54631">
    <property type="entry name" value="CBS-domain pair"/>
    <property type="match status" value="1"/>
</dbReference>
<feature type="domain" description="CBS" evidence="20">
    <location>
        <begin position="93"/>
        <end position="150"/>
    </location>
</feature>
<name>A0A0N8GQJ0_9CHLR</name>
<evidence type="ECO:0000256" key="13">
    <source>
        <dbReference type="HAMAP-Rule" id="MF_01964"/>
    </source>
</evidence>
<gene>
    <name evidence="13" type="primary">guaB</name>
    <name evidence="21" type="ORF">SE15_00895</name>
</gene>
<dbReference type="PROSITE" id="PS00487">
    <property type="entry name" value="IMP_DH_GMP_RED"/>
    <property type="match status" value="1"/>
</dbReference>
<keyword evidence="6 13" id="KW-0332">GMP biosynthesis</keyword>
<sequence length="482" mass="52037">MNLRPDPGLTFDDVLLVPKYSDIRSRKDVDTSTWLTPGIRLHIPILSANMDTVTEASMAIAMAQQGGLGVLHRFMSIERMVEMVRKVKRAESMVVLTPLTILPSASVAEARHLMAEEGIGGLVVVDEHQHLLGLVTTRDVLLAPDASAPVSTVMTPRERLIVARENETLEAARHKLYTHRIEKLPLVDAEDRLAGLITVQDIVKIQEHPHATKDGLGRLRVGVAIGVKPEEIERAQACVEAGADLLVLDIAHGHSEHALRMVRALKQRFPNMPLMAGNVATAEGVRDLVKAGADAVKVGVGAGSICTTRIVTGCGVPQLTAIAECAAEGHRLNVPIIADGGMRTSGDVTKALAAGASAVMLGNMLAGTEESPGPEVVRQGRRYKIVRGMASLTANVQRRRLERNEEDVEEEEWSEVVPEGVEALVPYRGKVKDILHQIVGGVRSGMSYVGAHNLPELWEKAEFIRITPAGKVESGAHDVELI</sequence>
<dbReference type="UniPathway" id="UPA00601">
    <property type="reaction ID" value="UER00295"/>
</dbReference>
<feature type="domain" description="CBS" evidence="20">
    <location>
        <begin position="154"/>
        <end position="212"/>
    </location>
</feature>
<dbReference type="PANTHER" id="PTHR11911:SF111">
    <property type="entry name" value="INOSINE-5'-MONOPHOSPHATE DEHYDROGENASE"/>
    <property type="match status" value="1"/>
</dbReference>
<dbReference type="GO" id="GO:0006177">
    <property type="term" value="P:GMP biosynthetic process"/>
    <property type="evidence" value="ECO:0007669"/>
    <property type="project" value="UniProtKB-UniRule"/>
</dbReference>
<dbReference type="InterPro" id="IPR046342">
    <property type="entry name" value="CBS_dom_sf"/>
</dbReference>
<evidence type="ECO:0000256" key="15">
    <source>
        <dbReference type="PIRSR" id="PIRSR000130-3"/>
    </source>
</evidence>
<dbReference type="PANTHER" id="PTHR11911">
    <property type="entry name" value="INOSINE-5-MONOPHOSPHATE DEHYDROGENASE RELATED"/>
    <property type="match status" value="1"/>
</dbReference>
<comment type="catalytic activity">
    <reaction evidence="12 13 19">
        <text>IMP + NAD(+) + H2O = XMP + NADH + H(+)</text>
        <dbReference type="Rhea" id="RHEA:11708"/>
        <dbReference type="ChEBI" id="CHEBI:15377"/>
        <dbReference type="ChEBI" id="CHEBI:15378"/>
        <dbReference type="ChEBI" id="CHEBI:57464"/>
        <dbReference type="ChEBI" id="CHEBI:57540"/>
        <dbReference type="ChEBI" id="CHEBI:57945"/>
        <dbReference type="ChEBI" id="CHEBI:58053"/>
        <dbReference type="EC" id="1.1.1.205"/>
    </reaction>
</comment>
<feature type="active site" description="Proton acceptor" evidence="13">
    <location>
        <position position="400"/>
    </location>
</feature>
<dbReference type="InterPro" id="IPR000644">
    <property type="entry name" value="CBS_dom"/>
</dbReference>
<dbReference type="SUPFAM" id="SSF51412">
    <property type="entry name" value="Inosine monophosphate dehydrogenase (IMPDH)"/>
    <property type="match status" value="1"/>
</dbReference>
<dbReference type="SMART" id="SM01240">
    <property type="entry name" value="IMPDH"/>
    <property type="match status" value="1"/>
</dbReference>
<dbReference type="PROSITE" id="PS51371">
    <property type="entry name" value="CBS"/>
    <property type="match status" value="2"/>
</dbReference>
<evidence type="ECO:0000256" key="3">
    <source>
        <dbReference type="ARBA" id="ARBA00011881"/>
    </source>
</evidence>
<feature type="binding site" evidence="13">
    <location>
        <begin position="362"/>
        <end position="363"/>
    </location>
    <ligand>
        <name>IMP</name>
        <dbReference type="ChEBI" id="CHEBI:58053"/>
    </ligand>
</feature>
<feature type="binding site" evidence="15">
    <location>
        <begin position="249"/>
        <end position="251"/>
    </location>
    <ligand>
        <name>NAD(+)</name>
        <dbReference type="ChEBI" id="CHEBI:57540"/>
    </ligand>
</feature>
<evidence type="ECO:0000256" key="12">
    <source>
        <dbReference type="ARBA" id="ARBA00048028"/>
    </source>
</evidence>
<comment type="activity regulation">
    <text evidence="13">Mycophenolic acid (MPA) is a non-competitive inhibitor that prevents formation of the closed enzyme conformation by binding to the same site as the amobile flap. In contrast, mizoribine monophosphate (MZP) is a competitive inhibitor that induces the closed conformation. MPA is a potent inhibitor of mammalian IMPDHs but a poor inhibitor of the bacterial enzymes. MZP is a more potent inhibitor of bacterial IMPDH.</text>
</comment>
<evidence type="ECO:0000256" key="7">
    <source>
        <dbReference type="ARBA" id="ARBA00022755"/>
    </source>
</evidence>
<evidence type="ECO:0000256" key="1">
    <source>
        <dbReference type="ARBA" id="ARBA00001958"/>
    </source>
</evidence>
<evidence type="ECO:0000256" key="8">
    <source>
        <dbReference type="ARBA" id="ARBA00022958"/>
    </source>
</evidence>
<feature type="binding site" evidence="13">
    <location>
        <position position="304"/>
    </location>
    <ligand>
        <name>IMP</name>
        <dbReference type="ChEBI" id="CHEBI:58053"/>
    </ligand>
</feature>
<dbReference type="Pfam" id="PF00571">
    <property type="entry name" value="CBS"/>
    <property type="match status" value="2"/>
</dbReference>
<dbReference type="EMBL" id="LGKO01000002">
    <property type="protein sequence ID" value="KPL83834.1"/>
    <property type="molecule type" value="Genomic_DNA"/>
</dbReference>
<dbReference type="GO" id="GO:0003938">
    <property type="term" value="F:IMP dehydrogenase activity"/>
    <property type="evidence" value="ECO:0007669"/>
    <property type="project" value="UniProtKB-UniRule"/>
</dbReference>
<evidence type="ECO:0000256" key="4">
    <source>
        <dbReference type="ARBA" id="ARBA00022723"/>
    </source>
</evidence>
<feature type="binding site" evidence="13">
    <location>
        <position position="249"/>
    </location>
    <ligand>
        <name>NAD(+)</name>
        <dbReference type="ChEBI" id="CHEBI:57540"/>
    </ligand>
</feature>
<evidence type="ECO:0000256" key="6">
    <source>
        <dbReference type="ARBA" id="ARBA00022749"/>
    </source>
</evidence>
<keyword evidence="22" id="KW-1185">Reference proteome</keyword>
<dbReference type="FunFam" id="3.20.20.70:FF:000003">
    <property type="entry name" value="GMP reductase"/>
    <property type="match status" value="1"/>
</dbReference>
<feature type="active site" description="Proton acceptor" evidence="14">
    <location>
        <position position="403"/>
    </location>
</feature>
<dbReference type="NCBIfam" id="TIGR01302">
    <property type="entry name" value="IMP_dehydrog"/>
    <property type="match status" value="1"/>
</dbReference>
<proteinExistence type="inferred from homology"/>
<organism evidence="21 22">
    <name type="scientific">Thermanaerothrix daxensis</name>
    <dbReference type="NCBI Taxonomy" id="869279"/>
    <lineage>
        <taxon>Bacteria</taxon>
        <taxon>Bacillati</taxon>
        <taxon>Chloroflexota</taxon>
        <taxon>Anaerolineae</taxon>
        <taxon>Anaerolineales</taxon>
        <taxon>Anaerolineaceae</taxon>
        <taxon>Thermanaerothrix</taxon>
    </lineage>
</organism>
<dbReference type="InterPro" id="IPR005990">
    <property type="entry name" value="IMP_DH"/>
</dbReference>
<feature type="binding site" evidence="13">
    <location>
        <position position="473"/>
    </location>
    <ligand>
        <name>K(+)</name>
        <dbReference type="ChEBI" id="CHEBI:29103"/>
        <note>ligand shared between two tetrameric partners</note>
    </ligand>
</feature>
<dbReference type="EC" id="1.1.1.205" evidence="13 19"/>
<dbReference type="InterPro" id="IPR001093">
    <property type="entry name" value="IMP_DH_GMPRt"/>
</dbReference>
<dbReference type="OrthoDB" id="9805398at2"/>
<comment type="caution">
    <text evidence="21">The sequence shown here is derived from an EMBL/GenBank/DDBJ whole genome shotgun (WGS) entry which is preliminary data.</text>
</comment>
<dbReference type="STRING" id="869279.SE15_00895"/>
<dbReference type="HAMAP" id="MF_01964">
    <property type="entry name" value="IMPDH"/>
    <property type="match status" value="1"/>
</dbReference>
<comment type="function">
    <text evidence="13">Catalyzes the conversion of inosine 5'-phosphate (IMP) to xanthosine 5'-phosphate (XMP), the first committed and rate-limiting step in the de novo synthesis of guanine nucleotides, and therefore plays an important role in the regulation of cell growth.</text>
</comment>
<keyword evidence="5" id="KW-0677">Repeat</keyword>
<dbReference type="RefSeq" id="WP_054520222.1">
    <property type="nucleotide sequence ID" value="NZ_LGKO01000002.1"/>
</dbReference>
<evidence type="ECO:0000256" key="10">
    <source>
        <dbReference type="ARBA" id="ARBA00023027"/>
    </source>
</evidence>
<accession>A0A0N8GQJ0</accession>
<feature type="binding site" description="in other chain" evidence="13 16">
    <location>
        <position position="303"/>
    </location>
    <ligand>
        <name>K(+)</name>
        <dbReference type="ChEBI" id="CHEBI:29103"/>
        <note>ligand shared between two tetrameric partners</note>
    </ligand>
</feature>
<keyword evidence="11 17" id="KW-0129">CBS domain</keyword>
<dbReference type="Gene3D" id="3.20.20.70">
    <property type="entry name" value="Aldolase class I"/>
    <property type="match status" value="1"/>
</dbReference>
<evidence type="ECO:0000256" key="5">
    <source>
        <dbReference type="ARBA" id="ARBA00022737"/>
    </source>
</evidence>
<feature type="binding site" evidence="13">
    <location>
        <begin position="339"/>
        <end position="341"/>
    </location>
    <ligand>
        <name>IMP</name>
        <dbReference type="ChEBI" id="CHEBI:58053"/>
    </ligand>
</feature>
<dbReference type="Pfam" id="PF00478">
    <property type="entry name" value="IMPDH"/>
    <property type="match status" value="1"/>
</dbReference>
<evidence type="ECO:0000313" key="21">
    <source>
        <dbReference type="EMBL" id="KPL83834.1"/>
    </source>
</evidence>
<evidence type="ECO:0000256" key="18">
    <source>
        <dbReference type="RuleBase" id="RU003927"/>
    </source>
</evidence>
<dbReference type="GO" id="GO:0006183">
    <property type="term" value="P:GTP biosynthetic process"/>
    <property type="evidence" value="ECO:0007669"/>
    <property type="project" value="TreeGrafter"/>
</dbReference>
<comment type="caution">
    <text evidence="13">Lacks conserved residue(s) required for the propagation of feature annotation.</text>
</comment>
<dbReference type="GO" id="GO:0046872">
    <property type="term" value="F:metal ion binding"/>
    <property type="evidence" value="ECO:0007669"/>
    <property type="project" value="UniProtKB-UniRule"/>
</dbReference>
<feature type="active site" description="Thioimidate intermediate" evidence="13 14">
    <location>
        <position position="306"/>
    </location>
</feature>
<keyword evidence="8 13" id="KW-0630">Potassium</keyword>